<dbReference type="PROSITE" id="PS50055">
    <property type="entry name" value="TYR_PHOSPHATASE_PTP"/>
    <property type="match status" value="1"/>
</dbReference>
<dbReference type="InterPro" id="IPR000387">
    <property type="entry name" value="Tyr_Pase_dom"/>
</dbReference>
<dbReference type="SMART" id="SM00194">
    <property type="entry name" value="PTPc"/>
    <property type="match status" value="1"/>
</dbReference>
<comment type="similarity">
    <text evidence="1">Belongs to the protein-tyrosine phosphatase family.</text>
</comment>
<dbReference type="SMART" id="SM00404">
    <property type="entry name" value="PTPc_motif"/>
    <property type="match status" value="1"/>
</dbReference>
<protein>
    <recommendedName>
        <fullName evidence="2">protein-tyrosine-phosphatase</fullName>
        <ecNumber evidence="2">3.1.3.48</ecNumber>
    </recommendedName>
</protein>
<feature type="domain" description="Tyrosine specific protein phosphatases" evidence="6">
    <location>
        <begin position="221"/>
        <end position="290"/>
    </location>
</feature>
<evidence type="ECO:0000259" key="5">
    <source>
        <dbReference type="PROSITE" id="PS50055"/>
    </source>
</evidence>
<evidence type="ECO:0000313" key="7">
    <source>
        <dbReference type="EMBL" id="KAI6654962.1"/>
    </source>
</evidence>
<reference evidence="7 8" key="1">
    <citation type="journal article" date="2023" name="BMC Biol.">
        <title>The compact genome of the sponge Oopsacas minuta (Hexactinellida) is lacking key metazoan core genes.</title>
        <authorList>
            <person name="Santini S."/>
            <person name="Schenkelaars Q."/>
            <person name="Jourda C."/>
            <person name="Duchesne M."/>
            <person name="Belahbib H."/>
            <person name="Rocher C."/>
            <person name="Selva M."/>
            <person name="Riesgo A."/>
            <person name="Vervoort M."/>
            <person name="Leys S.P."/>
            <person name="Kodjabachian L."/>
            <person name="Le Bivic A."/>
            <person name="Borchiellini C."/>
            <person name="Claverie J.M."/>
            <person name="Renard E."/>
        </authorList>
    </citation>
    <scope>NUCLEOTIDE SEQUENCE [LARGE SCALE GENOMIC DNA]</scope>
    <source>
        <strain evidence="7">SPO-2</strain>
    </source>
</reference>
<proteinExistence type="inferred from homology"/>
<dbReference type="PANTHER" id="PTHR19134">
    <property type="entry name" value="RECEPTOR-TYPE TYROSINE-PROTEIN PHOSPHATASE"/>
    <property type="match status" value="1"/>
</dbReference>
<dbReference type="InterPro" id="IPR000242">
    <property type="entry name" value="PTP_cat"/>
</dbReference>
<evidence type="ECO:0000259" key="6">
    <source>
        <dbReference type="PROSITE" id="PS50056"/>
    </source>
</evidence>
<dbReference type="CDD" id="cd00047">
    <property type="entry name" value="PTPc"/>
    <property type="match status" value="1"/>
</dbReference>
<evidence type="ECO:0000256" key="4">
    <source>
        <dbReference type="ARBA" id="ARBA00022912"/>
    </source>
</evidence>
<dbReference type="PROSITE" id="PS50056">
    <property type="entry name" value="TYR_PHOSPHATASE_2"/>
    <property type="match status" value="1"/>
</dbReference>
<sequence>MTGLSESFWSSLTEESGNSMPISLEEEFLLVEKSNHKWDGMLEFIQQQPIQGTTEVCESADNQSLIRFPSQSIWDKSRVILTTDSITNFINASYITLPKVDRRYILTESPLLNTMTNFWLMIWQNQINSIIMMNIFNEKTDSPTNQIHAYMPIGGENGDTDSKEFGDYVITYDSRESYPSFDVTLLLVTEQSSGLSRNITHYAFHSWTMDTENPTHSSRCEDMLGFIFQLYSRGLFIKSDHSVPSPPVLVHCSDGLGRSGALILLEYCLQILMRNHSLKDVKVMLFIRLC</sequence>
<feature type="domain" description="Tyrosine-protein phosphatase" evidence="5">
    <location>
        <begin position="24"/>
        <end position="290"/>
    </location>
</feature>
<organism evidence="7 8">
    <name type="scientific">Oopsacas minuta</name>
    <dbReference type="NCBI Taxonomy" id="111878"/>
    <lineage>
        <taxon>Eukaryota</taxon>
        <taxon>Metazoa</taxon>
        <taxon>Porifera</taxon>
        <taxon>Hexactinellida</taxon>
        <taxon>Hexasterophora</taxon>
        <taxon>Lyssacinosida</taxon>
        <taxon>Leucopsacidae</taxon>
        <taxon>Oopsacas</taxon>
    </lineage>
</organism>
<accession>A0AAV7K169</accession>
<keyword evidence="4" id="KW-0904">Protein phosphatase</keyword>
<dbReference type="InterPro" id="IPR016130">
    <property type="entry name" value="Tyr_Pase_AS"/>
</dbReference>
<dbReference type="PANTHER" id="PTHR19134:SF562">
    <property type="entry name" value="PROTEIN-TYROSINE-PHOSPHATASE"/>
    <property type="match status" value="1"/>
</dbReference>
<evidence type="ECO:0000256" key="1">
    <source>
        <dbReference type="ARBA" id="ARBA00009580"/>
    </source>
</evidence>
<gene>
    <name evidence="7" type="ORF">LOD99_2840</name>
</gene>
<keyword evidence="3" id="KW-0378">Hydrolase</keyword>
<dbReference type="Proteomes" id="UP001165289">
    <property type="component" value="Unassembled WGS sequence"/>
</dbReference>
<dbReference type="EC" id="3.1.3.48" evidence="2"/>
<comment type="caution">
    <text evidence="7">The sequence shown here is derived from an EMBL/GenBank/DDBJ whole genome shotgun (WGS) entry which is preliminary data.</text>
</comment>
<dbReference type="AlphaFoldDB" id="A0AAV7K169"/>
<dbReference type="InterPro" id="IPR050348">
    <property type="entry name" value="Protein-Tyr_Phosphatase"/>
</dbReference>
<dbReference type="PRINTS" id="PR00700">
    <property type="entry name" value="PRTYPHPHTASE"/>
</dbReference>
<dbReference type="GO" id="GO:0004725">
    <property type="term" value="F:protein tyrosine phosphatase activity"/>
    <property type="evidence" value="ECO:0007669"/>
    <property type="project" value="UniProtKB-EC"/>
</dbReference>
<dbReference type="SUPFAM" id="SSF52799">
    <property type="entry name" value="(Phosphotyrosine protein) phosphatases II"/>
    <property type="match status" value="1"/>
</dbReference>
<evidence type="ECO:0000313" key="8">
    <source>
        <dbReference type="Proteomes" id="UP001165289"/>
    </source>
</evidence>
<evidence type="ECO:0000256" key="3">
    <source>
        <dbReference type="ARBA" id="ARBA00022801"/>
    </source>
</evidence>
<dbReference type="InterPro" id="IPR003595">
    <property type="entry name" value="Tyr_Pase_cat"/>
</dbReference>
<dbReference type="InterPro" id="IPR029021">
    <property type="entry name" value="Prot-tyrosine_phosphatase-like"/>
</dbReference>
<dbReference type="EMBL" id="JAKMXF010000221">
    <property type="protein sequence ID" value="KAI6654962.1"/>
    <property type="molecule type" value="Genomic_DNA"/>
</dbReference>
<dbReference type="Gene3D" id="3.90.190.10">
    <property type="entry name" value="Protein tyrosine phosphatase superfamily"/>
    <property type="match status" value="1"/>
</dbReference>
<evidence type="ECO:0000256" key="2">
    <source>
        <dbReference type="ARBA" id="ARBA00013064"/>
    </source>
</evidence>
<keyword evidence="8" id="KW-1185">Reference proteome</keyword>
<dbReference type="PROSITE" id="PS00383">
    <property type="entry name" value="TYR_PHOSPHATASE_1"/>
    <property type="match status" value="1"/>
</dbReference>
<name>A0AAV7K169_9METZ</name>
<dbReference type="Pfam" id="PF00102">
    <property type="entry name" value="Y_phosphatase"/>
    <property type="match status" value="1"/>
</dbReference>